<accession>A0A372L718</accession>
<organism evidence="2 3">
    <name type="scientific">Peribacillus glennii</name>
    <dbReference type="NCBI Taxonomy" id="2303991"/>
    <lineage>
        <taxon>Bacteria</taxon>
        <taxon>Bacillati</taxon>
        <taxon>Bacillota</taxon>
        <taxon>Bacilli</taxon>
        <taxon>Bacillales</taxon>
        <taxon>Bacillaceae</taxon>
        <taxon>Peribacillus</taxon>
    </lineage>
</organism>
<keyword evidence="3" id="KW-1185">Reference proteome</keyword>
<dbReference type="OrthoDB" id="343110at2"/>
<proteinExistence type="predicted"/>
<name>A0A372L718_9BACI</name>
<dbReference type="RefSeq" id="WP_117324334.1">
    <property type="nucleotide sequence ID" value="NZ_QVTD01000021.1"/>
</dbReference>
<reference evidence="2 3" key="1">
    <citation type="submission" date="2018-08" db="EMBL/GenBank/DDBJ databases">
        <title>Bacillus chawlae sp. nov., Bacillus glennii sp. nov., and Bacillus saganii sp. nov. Isolated from the Vehicle Assembly Building at Kennedy Space Center where the Viking Spacecraft were Assembled.</title>
        <authorList>
            <person name="Seuylemezian A."/>
            <person name="Vaishampayan P."/>
        </authorList>
    </citation>
    <scope>NUCLEOTIDE SEQUENCE [LARGE SCALE GENOMIC DNA]</scope>
    <source>
        <strain evidence="2 3">V44-8</strain>
    </source>
</reference>
<dbReference type="Proteomes" id="UP000262939">
    <property type="component" value="Unassembled WGS sequence"/>
</dbReference>
<dbReference type="Pfam" id="PF08874">
    <property type="entry name" value="DUF1835"/>
    <property type="match status" value="1"/>
</dbReference>
<dbReference type="EMBL" id="QVTD01000021">
    <property type="protein sequence ID" value="RFU60921.1"/>
    <property type="molecule type" value="Genomic_DNA"/>
</dbReference>
<sequence>MDILDDIKNKVKDLPEQEVRSYLQFILYRIALLEDKENSLVELAKDLKEIFNEILYPKVTDPDPFGKGNYKKVHIQVGYPFLRQPLKELNLLEEEFIIAFHDNFSIAPIYSLDSEKGQTDRIDWLKNNLTNEYEVEFYKESFPRVIAQLSSIPENVPIHIWVSENAHEHTALLFTMYLLREQKINISIIDTAKLYRELYKKRLRGMYPYFRVK</sequence>
<comment type="caution">
    <text evidence="2">The sequence shown here is derived from an EMBL/GenBank/DDBJ whole genome shotgun (WGS) entry which is preliminary data.</text>
</comment>
<dbReference type="InterPro" id="IPR014973">
    <property type="entry name" value="DUF1835"/>
</dbReference>
<evidence type="ECO:0000259" key="1">
    <source>
        <dbReference type="Pfam" id="PF08874"/>
    </source>
</evidence>
<gene>
    <name evidence="2" type="ORF">D0466_20335</name>
</gene>
<evidence type="ECO:0000313" key="3">
    <source>
        <dbReference type="Proteomes" id="UP000262939"/>
    </source>
</evidence>
<protein>
    <submittedName>
        <fullName evidence="2">DUF1835 domain-containing protein</fullName>
    </submittedName>
</protein>
<dbReference type="AlphaFoldDB" id="A0A372L718"/>
<feature type="domain" description="DUF1835" evidence="1">
    <location>
        <begin position="82"/>
        <end position="191"/>
    </location>
</feature>
<evidence type="ECO:0000313" key="2">
    <source>
        <dbReference type="EMBL" id="RFU60921.1"/>
    </source>
</evidence>